<gene>
    <name evidence="1" type="ORF">CSAL01_12107</name>
</gene>
<evidence type="ECO:0000313" key="1">
    <source>
        <dbReference type="EMBL" id="KXH52989.1"/>
    </source>
</evidence>
<dbReference type="EMBL" id="JFFI01001849">
    <property type="protein sequence ID" value="KXH52989.1"/>
    <property type="molecule type" value="Genomic_DNA"/>
</dbReference>
<name>A0A135TXV5_9PEZI</name>
<comment type="caution">
    <text evidence="1">The sequence shown here is derived from an EMBL/GenBank/DDBJ whole genome shotgun (WGS) entry which is preliminary data.</text>
</comment>
<proteinExistence type="predicted"/>
<protein>
    <submittedName>
        <fullName evidence="1">Uncharacterized protein</fullName>
    </submittedName>
</protein>
<dbReference type="Proteomes" id="UP000070121">
    <property type="component" value="Unassembled WGS sequence"/>
</dbReference>
<organism evidence="1 2">
    <name type="scientific">Colletotrichum salicis</name>
    <dbReference type="NCBI Taxonomy" id="1209931"/>
    <lineage>
        <taxon>Eukaryota</taxon>
        <taxon>Fungi</taxon>
        <taxon>Dikarya</taxon>
        <taxon>Ascomycota</taxon>
        <taxon>Pezizomycotina</taxon>
        <taxon>Sordariomycetes</taxon>
        <taxon>Hypocreomycetidae</taxon>
        <taxon>Glomerellales</taxon>
        <taxon>Glomerellaceae</taxon>
        <taxon>Colletotrichum</taxon>
        <taxon>Colletotrichum acutatum species complex</taxon>
    </lineage>
</organism>
<reference evidence="1 2" key="1">
    <citation type="submission" date="2014-02" db="EMBL/GenBank/DDBJ databases">
        <title>The genome sequence of Colletotrichum salicis CBS 607.94.</title>
        <authorList>
            <person name="Baroncelli R."/>
            <person name="Thon M.R."/>
        </authorList>
    </citation>
    <scope>NUCLEOTIDE SEQUENCE [LARGE SCALE GENOMIC DNA]</scope>
    <source>
        <strain evidence="1 2">CBS 607.94</strain>
    </source>
</reference>
<accession>A0A135TXV5</accession>
<dbReference type="OrthoDB" id="4773641at2759"/>
<evidence type="ECO:0000313" key="2">
    <source>
        <dbReference type="Proteomes" id="UP000070121"/>
    </source>
</evidence>
<keyword evidence="2" id="KW-1185">Reference proteome</keyword>
<sequence>MGPLFRHRYADPVERLGLGKDFRMRFKNGNNATPNDEDSSMSLKSIQMSDKSILASGAVHGHVVSGVSGPLYSGKTKHEGTTFGELITHRRKKGHQKKYSKFWDVFWVVRTARQIAEAVIRFDIRDCDVDQSLDASIVFHSERLQSPTGSFQQSEPSFQPFLEVKFKGTATASLRCLDSCTDSEGQERRVERRHILLELGFLLLQLGVSRYDELDKARTDPSKKRKFIIDQAGKIASRLDAKYAKAIQNCVWLIDVCEGEEFLDKFICDVLMPPRVCEETIERDRNKAKS</sequence>
<dbReference type="AlphaFoldDB" id="A0A135TXV5"/>